<sequence length="237" mass="25403">RGANPYPMLQSKMCLGSPQLLAPGEPCHTHPVRWCPLQGCDYAAKTEHAVKKTGGKRAVVGAILDLDDPSVGAEDEEVGIEARDAAPDPYPMLQSKMCLGSPQLLAPGEPCHTHPVRWCPLQGCDYTAKTEHPVKKMLGTRDDTAAAAQDYEIELDAGDAVEITKEDLQERADTTTTTTAAAAAAQDYEVELTGDDAIEIAREDLQKRDPGLLEVSKLAGFLASLKANFAKGRKHAA</sequence>
<keyword evidence="2" id="KW-1185">Reference proteome</keyword>
<accession>A0A4U0UPE2</accession>
<dbReference type="EMBL" id="NAJN01003594">
    <property type="protein sequence ID" value="TKA37607.1"/>
    <property type="molecule type" value="Genomic_DNA"/>
</dbReference>
<reference evidence="1 2" key="1">
    <citation type="submission" date="2017-03" db="EMBL/GenBank/DDBJ databases">
        <title>Genomes of endolithic fungi from Antarctica.</title>
        <authorList>
            <person name="Coleine C."/>
            <person name="Masonjones S."/>
            <person name="Stajich J.E."/>
        </authorList>
    </citation>
    <scope>NUCLEOTIDE SEQUENCE [LARGE SCALE GENOMIC DNA]</scope>
    <source>
        <strain evidence="1 2">CCFEE 5187</strain>
    </source>
</reference>
<organism evidence="1 2">
    <name type="scientific">Cryomyces minteri</name>
    <dbReference type="NCBI Taxonomy" id="331657"/>
    <lineage>
        <taxon>Eukaryota</taxon>
        <taxon>Fungi</taxon>
        <taxon>Dikarya</taxon>
        <taxon>Ascomycota</taxon>
        <taxon>Pezizomycotina</taxon>
        <taxon>Dothideomycetes</taxon>
        <taxon>Dothideomycetes incertae sedis</taxon>
        <taxon>Cryomyces</taxon>
    </lineage>
</organism>
<dbReference type="AlphaFoldDB" id="A0A4U0UPE2"/>
<evidence type="ECO:0000313" key="2">
    <source>
        <dbReference type="Proteomes" id="UP000308768"/>
    </source>
</evidence>
<comment type="caution">
    <text evidence="1">The sequence shown here is derived from an EMBL/GenBank/DDBJ whole genome shotgun (WGS) entry which is preliminary data.</text>
</comment>
<name>A0A4U0UPE2_9PEZI</name>
<feature type="non-terminal residue" evidence="1">
    <location>
        <position position="1"/>
    </location>
</feature>
<dbReference type="Proteomes" id="UP000308768">
    <property type="component" value="Unassembled WGS sequence"/>
</dbReference>
<proteinExistence type="predicted"/>
<gene>
    <name evidence="1" type="ORF">B0A49_13973</name>
</gene>
<evidence type="ECO:0000313" key="1">
    <source>
        <dbReference type="EMBL" id="TKA37607.1"/>
    </source>
</evidence>
<protein>
    <submittedName>
        <fullName evidence="1">Uncharacterized protein</fullName>
    </submittedName>
</protein>